<dbReference type="InterPro" id="IPR035906">
    <property type="entry name" value="MetI-like_sf"/>
</dbReference>
<comment type="caution">
    <text evidence="11">The sequence shown here is derived from an EMBL/GenBank/DDBJ whole genome shotgun (WGS) entry which is preliminary data.</text>
</comment>
<keyword evidence="3 9" id="KW-0813">Transport</keyword>
<keyword evidence="4" id="KW-1003">Cell membrane</keyword>
<dbReference type="RefSeq" id="WP_045023062.1">
    <property type="nucleotide sequence ID" value="NZ_CP166106.1"/>
</dbReference>
<keyword evidence="7 9" id="KW-1133">Transmembrane helix</keyword>
<dbReference type="EMBL" id="JWIT01000025">
    <property type="protein sequence ID" value="KJF70899.1"/>
    <property type="molecule type" value="Genomic_DNA"/>
</dbReference>
<evidence type="ECO:0000256" key="5">
    <source>
        <dbReference type="ARBA" id="ARBA00022692"/>
    </source>
</evidence>
<evidence type="ECO:0000256" key="9">
    <source>
        <dbReference type="RuleBase" id="RU363032"/>
    </source>
</evidence>
<evidence type="ECO:0000256" key="2">
    <source>
        <dbReference type="ARBA" id="ARBA00010072"/>
    </source>
</evidence>
<dbReference type="InterPro" id="IPR000515">
    <property type="entry name" value="MetI-like"/>
</dbReference>
<sequence>MDITGLVDLFFNGAVAQTYLPDLLRGAWITIYLSLAIVIAGLLSGLALALIRLVSNKAVVWVLRLFVDCFRAVPPLSIVLLLYFGLPSVGISLSASWVLWLTLSLILASFAEEIFWAGISAVGPGQWEASRSTGMTNGQTLRYVVLPQAMRLCIPPLTNRALAISKNTALGTAIGMPELLNEAQTALSFSGNATPLIMAAILYLIIFMPLMALAGGLEKRMAWGTRT</sequence>
<evidence type="ECO:0000256" key="1">
    <source>
        <dbReference type="ARBA" id="ARBA00004429"/>
    </source>
</evidence>
<gene>
    <name evidence="11" type="ORF">RP75_23940</name>
</gene>
<reference evidence="11 12" key="1">
    <citation type="submission" date="2014-12" db="EMBL/GenBank/DDBJ databases">
        <authorList>
            <person name="Kuzmanovic N."/>
            <person name="Pulawska J."/>
            <person name="Obradovic A."/>
        </authorList>
    </citation>
    <scope>NUCLEOTIDE SEQUENCE [LARGE SCALE GENOMIC DNA]</scope>
    <source>
        <strain evidence="11 12">KFB 330</strain>
    </source>
</reference>
<dbReference type="InterPro" id="IPR010065">
    <property type="entry name" value="AA_ABC_transptr_permease_3TM"/>
</dbReference>
<keyword evidence="6" id="KW-0029">Amino-acid transport</keyword>
<proteinExistence type="inferred from homology"/>
<evidence type="ECO:0000256" key="3">
    <source>
        <dbReference type="ARBA" id="ARBA00022448"/>
    </source>
</evidence>
<dbReference type="PANTHER" id="PTHR30614:SF0">
    <property type="entry name" value="L-CYSTINE TRANSPORT SYSTEM PERMEASE PROTEIN TCYL"/>
    <property type="match status" value="1"/>
</dbReference>
<evidence type="ECO:0000256" key="6">
    <source>
        <dbReference type="ARBA" id="ARBA00022970"/>
    </source>
</evidence>
<organism evidence="11 12">
    <name type="scientific">Agrobacterium arsenijevicii</name>
    <dbReference type="NCBI Taxonomy" id="1585697"/>
    <lineage>
        <taxon>Bacteria</taxon>
        <taxon>Pseudomonadati</taxon>
        <taxon>Pseudomonadota</taxon>
        <taxon>Alphaproteobacteria</taxon>
        <taxon>Hyphomicrobiales</taxon>
        <taxon>Rhizobiaceae</taxon>
        <taxon>Rhizobium/Agrobacterium group</taxon>
        <taxon>Agrobacterium</taxon>
    </lineage>
</organism>
<evidence type="ECO:0000256" key="4">
    <source>
        <dbReference type="ARBA" id="ARBA00022475"/>
    </source>
</evidence>
<feature type="transmembrane region" description="Helical" evidence="9">
    <location>
        <begin position="26"/>
        <end position="51"/>
    </location>
</feature>
<keyword evidence="8 9" id="KW-0472">Membrane</keyword>
<feature type="transmembrane region" description="Helical" evidence="9">
    <location>
        <begin position="196"/>
        <end position="217"/>
    </location>
</feature>
<dbReference type="Gene3D" id="1.10.3720.10">
    <property type="entry name" value="MetI-like"/>
    <property type="match status" value="1"/>
</dbReference>
<keyword evidence="12" id="KW-1185">Reference proteome</keyword>
<evidence type="ECO:0000259" key="10">
    <source>
        <dbReference type="PROSITE" id="PS50928"/>
    </source>
</evidence>
<dbReference type="PANTHER" id="PTHR30614">
    <property type="entry name" value="MEMBRANE COMPONENT OF AMINO ACID ABC TRANSPORTER"/>
    <property type="match status" value="1"/>
</dbReference>
<protein>
    <submittedName>
        <fullName evidence="11">Polar amino acid ABC transporter permease</fullName>
    </submittedName>
</protein>
<keyword evidence="5 9" id="KW-0812">Transmembrane</keyword>
<comment type="similarity">
    <text evidence="2">Belongs to the binding-protein-dependent transport system permease family. HisMQ subfamily.</text>
</comment>
<accession>A0ABR5D1P0</accession>
<evidence type="ECO:0000256" key="8">
    <source>
        <dbReference type="ARBA" id="ARBA00023136"/>
    </source>
</evidence>
<evidence type="ECO:0000256" key="7">
    <source>
        <dbReference type="ARBA" id="ARBA00022989"/>
    </source>
</evidence>
<dbReference type="NCBIfam" id="TIGR01726">
    <property type="entry name" value="HEQRo_perm_3TM"/>
    <property type="match status" value="1"/>
</dbReference>
<evidence type="ECO:0000313" key="12">
    <source>
        <dbReference type="Proteomes" id="UP000032564"/>
    </source>
</evidence>
<feature type="domain" description="ABC transmembrane type-1" evidence="10">
    <location>
        <begin position="27"/>
        <end position="214"/>
    </location>
</feature>
<dbReference type="InterPro" id="IPR043429">
    <property type="entry name" value="ArtM/GltK/GlnP/TcyL/YhdX-like"/>
</dbReference>
<name>A0ABR5D1P0_9HYPH</name>
<dbReference type="PROSITE" id="PS50928">
    <property type="entry name" value="ABC_TM1"/>
    <property type="match status" value="1"/>
</dbReference>
<comment type="subcellular location">
    <subcellularLocation>
        <location evidence="1">Cell inner membrane</location>
        <topology evidence="1">Multi-pass membrane protein</topology>
    </subcellularLocation>
    <subcellularLocation>
        <location evidence="9">Cell membrane</location>
        <topology evidence="9">Multi-pass membrane protein</topology>
    </subcellularLocation>
</comment>
<dbReference type="SUPFAM" id="SSF161098">
    <property type="entry name" value="MetI-like"/>
    <property type="match status" value="1"/>
</dbReference>
<evidence type="ECO:0000313" key="11">
    <source>
        <dbReference type="EMBL" id="KJF70899.1"/>
    </source>
</evidence>
<dbReference type="CDD" id="cd06261">
    <property type="entry name" value="TM_PBP2"/>
    <property type="match status" value="1"/>
</dbReference>
<feature type="transmembrane region" description="Helical" evidence="9">
    <location>
        <begin position="72"/>
        <end position="100"/>
    </location>
</feature>
<dbReference type="Pfam" id="PF00528">
    <property type="entry name" value="BPD_transp_1"/>
    <property type="match status" value="1"/>
</dbReference>
<dbReference type="Proteomes" id="UP000032564">
    <property type="component" value="Unassembled WGS sequence"/>
</dbReference>